<reference evidence="2 3" key="1">
    <citation type="submission" date="2019-03" db="EMBL/GenBank/DDBJ databases">
        <title>An improved genome assembly of the fluke Schistosoma japonicum.</title>
        <authorList>
            <person name="Hu W."/>
            <person name="Luo F."/>
            <person name="Yin M."/>
            <person name="Mo X."/>
            <person name="Sun C."/>
            <person name="Wu Q."/>
            <person name="Zhu B."/>
            <person name="Xiang M."/>
            <person name="Wang J."/>
            <person name="Wang Y."/>
            <person name="Zhang T."/>
            <person name="Xu B."/>
            <person name="Zheng H."/>
            <person name="Feng Z."/>
        </authorList>
    </citation>
    <scope>NUCLEOTIDE SEQUENCE [LARGE SCALE GENOMIC DNA]</scope>
    <source>
        <strain evidence="2">HuSjv2</strain>
        <tissue evidence="2">Worms</tissue>
    </source>
</reference>
<evidence type="ECO:0000256" key="1">
    <source>
        <dbReference type="SAM" id="MobiDB-lite"/>
    </source>
</evidence>
<sequence>MSDDNFESFLKEKYGVEKIKEATKILGRFPSIPPKWYVDSVQARNTGIDLLNDIYKLSRRKRINSSPKSNGNKALDERDNSSAKYKNTLIQSPYIQEEDKETYWIPLDVFKTVSQNKAEDCKKSYS</sequence>
<evidence type="ECO:0000313" key="2">
    <source>
        <dbReference type="EMBL" id="TNN14960.1"/>
    </source>
</evidence>
<organism evidence="2 3">
    <name type="scientific">Schistosoma japonicum</name>
    <name type="common">Blood fluke</name>
    <dbReference type="NCBI Taxonomy" id="6182"/>
    <lineage>
        <taxon>Eukaryota</taxon>
        <taxon>Metazoa</taxon>
        <taxon>Spiralia</taxon>
        <taxon>Lophotrochozoa</taxon>
        <taxon>Platyhelminthes</taxon>
        <taxon>Trematoda</taxon>
        <taxon>Digenea</taxon>
        <taxon>Strigeidida</taxon>
        <taxon>Schistosomatoidea</taxon>
        <taxon>Schistosomatidae</taxon>
        <taxon>Schistosoma</taxon>
    </lineage>
</organism>
<name>A0A4Z2DFD8_SCHJA</name>
<keyword evidence="3" id="KW-1185">Reference proteome</keyword>
<protein>
    <submittedName>
        <fullName evidence="2">Uncharacterized protein</fullName>
    </submittedName>
</protein>
<feature type="region of interest" description="Disordered" evidence="1">
    <location>
        <begin position="62"/>
        <end position="82"/>
    </location>
</feature>
<dbReference type="AlphaFoldDB" id="A0A4Z2DFD8"/>
<comment type="caution">
    <text evidence="2">The sequence shown here is derived from an EMBL/GenBank/DDBJ whole genome shotgun (WGS) entry which is preliminary data.</text>
</comment>
<dbReference type="Proteomes" id="UP000311919">
    <property type="component" value="Unassembled WGS sequence"/>
</dbReference>
<evidence type="ECO:0000313" key="3">
    <source>
        <dbReference type="Proteomes" id="UP000311919"/>
    </source>
</evidence>
<dbReference type="EMBL" id="SKCS01000160">
    <property type="protein sequence ID" value="TNN14960.1"/>
    <property type="molecule type" value="Genomic_DNA"/>
</dbReference>
<dbReference type="OrthoDB" id="6226989at2759"/>
<proteinExistence type="predicted"/>
<gene>
    <name evidence="2" type="ORF">EWB00_001755</name>
</gene>
<accession>A0A4Z2DFD8</accession>